<sequence length="99" mass="10595">MTVLKPGALGPPTDPTTPAEFAASMAAAIEDAYWNSLAADGKRLFDRTTNTESDRDRRRIFVAIAQGVTGHLRVNAAALRVTADVPLPPNTHIEIDVTP</sequence>
<dbReference type="RefSeq" id="WP_083055025.1">
    <property type="nucleotide sequence ID" value="NZ_JACKVM010000014.1"/>
</dbReference>
<evidence type="ECO:0000313" key="1">
    <source>
        <dbReference type="EMBL" id="ORA07251.1"/>
    </source>
</evidence>
<proteinExistence type="predicted"/>
<organism evidence="1 2">
    <name type="scientific">Mycolicibacterium bacteremicum</name>
    <name type="common">Mycobacterium bacteremicum</name>
    <dbReference type="NCBI Taxonomy" id="564198"/>
    <lineage>
        <taxon>Bacteria</taxon>
        <taxon>Bacillati</taxon>
        <taxon>Actinomycetota</taxon>
        <taxon>Actinomycetes</taxon>
        <taxon>Mycobacteriales</taxon>
        <taxon>Mycobacteriaceae</taxon>
        <taxon>Mycolicibacterium</taxon>
    </lineage>
</organism>
<evidence type="ECO:0000313" key="2">
    <source>
        <dbReference type="Proteomes" id="UP000192366"/>
    </source>
</evidence>
<reference evidence="1 2" key="1">
    <citation type="submission" date="2017-02" db="EMBL/GenBank/DDBJ databases">
        <title>The new phylogeny of genus Mycobacterium.</title>
        <authorList>
            <person name="Tortoli E."/>
            <person name="Trovato A."/>
            <person name="Cirillo D.M."/>
        </authorList>
    </citation>
    <scope>NUCLEOTIDE SEQUENCE [LARGE SCALE GENOMIC DNA]</scope>
    <source>
        <strain evidence="1 2">DSM 45578</strain>
    </source>
</reference>
<accession>A0A1W9Z4J5</accession>
<comment type="caution">
    <text evidence="1">The sequence shown here is derived from an EMBL/GenBank/DDBJ whole genome shotgun (WGS) entry which is preliminary data.</text>
</comment>
<dbReference type="OrthoDB" id="8454475at2"/>
<dbReference type="AlphaFoldDB" id="A0A1W9Z4J5"/>
<name>A0A1W9Z4J5_MYCBA</name>
<protein>
    <submittedName>
        <fullName evidence="1">Uncharacterized protein</fullName>
    </submittedName>
</protein>
<keyword evidence="2" id="KW-1185">Reference proteome</keyword>
<dbReference type="STRING" id="564198.BST17_01955"/>
<dbReference type="EMBL" id="MVHJ01000001">
    <property type="protein sequence ID" value="ORA07251.1"/>
    <property type="molecule type" value="Genomic_DNA"/>
</dbReference>
<gene>
    <name evidence="1" type="ORF">BST17_01955</name>
</gene>
<dbReference type="Proteomes" id="UP000192366">
    <property type="component" value="Unassembled WGS sequence"/>
</dbReference>